<name>A0ABU6Z2J4_9FABA</name>
<evidence type="ECO:0000256" key="1">
    <source>
        <dbReference type="SAM" id="Phobius"/>
    </source>
</evidence>
<keyword evidence="1" id="KW-0812">Transmembrane</keyword>
<dbReference type="InterPro" id="IPR044789">
    <property type="entry name" value="Put_A1-4-GlycosylTfrase_plant"/>
</dbReference>
<keyword evidence="4" id="KW-1185">Reference proteome</keyword>
<gene>
    <name evidence="3" type="ORF">PIB30_011737</name>
</gene>
<evidence type="ECO:0000259" key="2">
    <source>
        <dbReference type="Pfam" id="PF04572"/>
    </source>
</evidence>
<evidence type="ECO:0000313" key="3">
    <source>
        <dbReference type="EMBL" id="MED6216835.1"/>
    </source>
</evidence>
<dbReference type="EMBL" id="JASCZI010271889">
    <property type="protein sequence ID" value="MED6216835.1"/>
    <property type="molecule type" value="Genomic_DNA"/>
</dbReference>
<dbReference type="Pfam" id="PF04572">
    <property type="entry name" value="Gb3_synth"/>
    <property type="match status" value="1"/>
</dbReference>
<dbReference type="SUPFAM" id="SSF53448">
    <property type="entry name" value="Nucleotide-diphospho-sugar transferases"/>
    <property type="match status" value="1"/>
</dbReference>
<proteinExistence type="predicted"/>
<feature type="transmembrane region" description="Helical" evidence="1">
    <location>
        <begin position="24"/>
        <end position="43"/>
    </location>
</feature>
<keyword evidence="1" id="KW-0472">Membrane</keyword>
<dbReference type="PANTHER" id="PTHR46781">
    <property type="entry name" value="ALPHA 1,4-GLYCOSYLTRANSFERASE FAMILY PROTEIN"/>
    <property type="match status" value="1"/>
</dbReference>
<dbReference type="InterPro" id="IPR007577">
    <property type="entry name" value="GlycoTrfase_DXD_sugar-bd_CS"/>
</dbReference>
<accession>A0ABU6Z2J4</accession>
<dbReference type="Pfam" id="PF04488">
    <property type="entry name" value="Gly_transf_sug"/>
    <property type="match status" value="1"/>
</dbReference>
<keyword evidence="1" id="KW-1133">Transmembrane helix</keyword>
<dbReference type="Proteomes" id="UP001341840">
    <property type="component" value="Unassembled WGS sequence"/>
</dbReference>
<organism evidence="3 4">
    <name type="scientific">Stylosanthes scabra</name>
    <dbReference type="NCBI Taxonomy" id="79078"/>
    <lineage>
        <taxon>Eukaryota</taxon>
        <taxon>Viridiplantae</taxon>
        <taxon>Streptophyta</taxon>
        <taxon>Embryophyta</taxon>
        <taxon>Tracheophyta</taxon>
        <taxon>Spermatophyta</taxon>
        <taxon>Magnoliopsida</taxon>
        <taxon>eudicotyledons</taxon>
        <taxon>Gunneridae</taxon>
        <taxon>Pentapetalae</taxon>
        <taxon>rosids</taxon>
        <taxon>fabids</taxon>
        <taxon>Fabales</taxon>
        <taxon>Fabaceae</taxon>
        <taxon>Papilionoideae</taxon>
        <taxon>50 kb inversion clade</taxon>
        <taxon>dalbergioids sensu lato</taxon>
        <taxon>Dalbergieae</taxon>
        <taxon>Pterocarpus clade</taxon>
        <taxon>Stylosanthes</taxon>
    </lineage>
</organism>
<sequence length="421" mass="48189">MGSKEMSQTIFEYKLKSRNPKTPHFYATIFVGVLIFTFIESMYSNSKIHYFNLKSSHGTNNAAAAQFGSSENHVVIAEQQSEEAAENYDPLIPPDNVSRDERIAWFRRQLPEIEVLKSTTLSQQFHSRVYNFLNKGCSVLHHIIWMSPATSFGKREFLTMDSFFKANPDGCLLIVSRSMDSPRGYAILKPLLDRGFKVQAVTPDLPFLVKDTPAEPWLEQINSGTKDPGYVPLSNNLSNLIRLTILYKYGGVYMDTDLVVLRDFSDLRNTIGAQSLDPVTRHWVILNNGVMIFDINHPILLEFMQEFATTFNGNKWGYNGPQLVQRVIERMGGTEGFNLTILPPRAFYPVDRVRVWRFLKKPEDESESRWVESQMNELSGREIYSVHLWNKRTKDLEIEEGSVMAKLISNHCVVCDGILRA</sequence>
<dbReference type="InterPro" id="IPR007652">
    <property type="entry name" value="A1-4-GlycosylTfrase_dom"/>
</dbReference>
<dbReference type="Gene3D" id="3.90.550.20">
    <property type="match status" value="1"/>
</dbReference>
<protein>
    <recommendedName>
        <fullName evidence="2">Alpha 1,4-glycosyltransferase domain-containing protein</fullName>
    </recommendedName>
</protein>
<feature type="domain" description="Alpha 1,4-glycosyltransferase" evidence="2">
    <location>
        <begin position="293"/>
        <end position="415"/>
    </location>
</feature>
<reference evidence="3 4" key="1">
    <citation type="journal article" date="2023" name="Plants (Basel)">
        <title>Bridging the Gap: Combining Genomics and Transcriptomics Approaches to Understand Stylosanthes scabra, an Orphan Legume from the Brazilian Caatinga.</title>
        <authorList>
            <person name="Ferreira-Neto J.R.C."/>
            <person name="da Silva M.D."/>
            <person name="Binneck E."/>
            <person name="de Melo N.F."/>
            <person name="da Silva R.H."/>
            <person name="de Melo A.L.T.M."/>
            <person name="Pandolfi V."/>
            <person name="Bustamante F.O."/>
            <person name="Brasileiro-Vidal A.C."/>
            <person name="Benko-Iseppon A.M."/>
        </authorList>
    </citation>
    <scope>NUCLEOTIDE SEQUENCE [LARGE SCALE GENOMIC DNA]</scope>
    <source>
        <tissue evidence="3">Leaves</tissue>
    </source>
</reference>
<dbReference type="InterPro" id="IPR029044">
    <property type="entry name" value="Nucleotide-diphossugar_trans"/>
</dbReference>
<evidence type="ECO:0000313" key="4">
    <source>
        <dbReference type="Proteomes" id="UP001341840"/>
    </source>
</evidence>
<comment type="caution">
    <text evidence="3">The sequence shown here is derived from an EMBL/GenBank/DDBJ whole genome shotgun (WGS) entry which is preliminary data.</text>
</comment>
<dbReference type="PANTHER" id="PTHR46781:SF7">
    <property type="entry name" value="ALPHA 1,4-GLYCOSYLTRANSFERASE FAMILY PROTEIN"/>
    <property type="match status" value="1"/>
</dbReference>